<gene>
    <name evidence="7" type="ORF">QK289_10500</name>
</gene>
<keyword evidence="5 6" id="KW-0472">Membrane</keyword>
<dbReference type="PANTHER" id="PTHR43701">
    <property type="entry name" value="MEMBRANE TRANSPORTER PROTEIN MJ0441-RELATED"/>
    <property type="match status" value="1"/>
</dbReference>
<comment type="subcellular location">
    <subcellularLocation>
        <location evidence="6">Cell membrane</location>
        <topology evidence="6">Multi-pass membrane protein</topology>
    </subcellularLocation>
    <subcellularLocation>
        <location evidence="1">Membrane</location>
        <topology evidence="1">Multi-pass membrane protein</topology>
    </subcellularLocation>
</comment>
<dbReference type="InterPro" id="IPR002781">
    <property type="entry name" value="TM_pro_TauE-like"/>
</dbReference>
<feature type="transmembrane region" description="Helical" evidence="6">
    <location>
        <begin position="99"/>
        <end position="119"/>
    </location>
</feature>
<organism evidence="7 8">
    <name type="scientific">Exiguobacterium antarcticum</name>
    <dbReference type="NCBI Taxonomy" id="132920"/>
    <lineage>
        <taxon>Bacteria</taxon>
        <taxon>Bacillati</taxon>
        <taxon>Bacillota</taxon>
        <taxon>Bacilli</taxon>
        <taxon>Bacillales</taxon>
        <taxon>Bacillales Family XII. Incertae Sedis</taxon>
        <taxon>Exiguobacterium</taxon>
    </lineage>
</organism>
<dbReference type="PANTHER" id="PTHR43701:SF2">
    <property type="entry name" value="MEMBRANE TRANSPORTER PROTEIN YJNA-RELATED"/>
    <property type="match status" value="1"/>
</dbReference>
<feature type="transmembrane region" description="Helical" evidence="6">
    <location>
        <begin position="72"/>
        <end position="93"/>
    </location>
</feature>
<evidence type="ECO:0000313" key="7">
    <source>
        <dbReference type="EMBL" id="MDI3235439.1"/>
    </source>
</evidence>
<dbReference type="Proteomes" id="UP001243286">
    <property type="component" value="Unassembled WGS sequence"/>
</dbReference>
<feature type="transmembrane region" description="Helical" evidence="6">
    <location>
        <begin position="204"/>
        <end position="228"/>
    </location>
</feature>
<dbReference type="InterPro" id="IPR051598">
    <property type="entry name" value="TSUP/Inactive_protease-like"/>
</dbReference>
<dbReference type="Pfam" id="PF01925">
    <property type="entry name" value="TauE"/>
    <property type="match status" value="1"/>
</dbReference>
<keyword evidence="6" id="KW-1003">Cell membrane</keyword>
<accession>A0ABT6R583</accession>
<keyword evidence="8" id="KW-1185">Reference proteome</keyword>
<evidence type="ECO:0000313" key="8">
    <source>
        <dbReference type="Proteomes" id="UP001243286"/>
    </source>
</evidence>
<keyword evidence="3 6" id="KW-0812">Transmembrane</keyword>
<evidence type="ECO:0000256" key="2">
    <source>
        <dbReference type="ARBA" id="ARBA00009142"/>
    </source>
</evidence>
<reference evidence="7 8" key="1">
    <citation type="submission" date="2023-04" db="EMBL/GenBank/DDBJ databases">
        <title>Antarctic isolates genomes.</title>
        <authorList>
            <person name="Dimov S.G."/>
        </authorList>
    </citation>
    <scope>NUCLEOTIDE SEQUENCE [LARGE SCALE GENOMIC DNA]</scope>
    <source>
        <strain evidence="7 8">AL19</strain>
    </source>
</reference>
<dbReference type="EMBL" id="JASBQV010000015">
    <property type="protein sequence ID" value="MDI3235439.1"/>
    <property type="molecule type" value="Genomic_DNA"/>
</dbReference>
<evidence type="ECO:0000256" key="1">
    <source>
        <dbReference type="ARBA" id="ARBA00004141"/>
    </source>
</evidence>
<evidence type="ECO:0000256" key="3">
    <source>
        <dbReference type="ARBA" id="ARBA00022692"/>
    </source>
</evidence>
<dbReference type="RefSeq" id="WP_014969358.1">
    <property type="nucleotide sequence ID" value="NZ_JASBQV010000015.1"/>
</dbReference>
<evidence type="ECO:0000256" key="5">
    <source>
        <dbReference type="ARBA" id="ARBA00023136"/>
    </source>
</evidence>
<protein>
    <recommendedName>
        <fullName evidence="6">Probable membrane transporter protein</fullName>
    </recommendedName>
</protein>
<sequence length="288" mass="30572">MDLLLFLLLGTAIGILSGFFGIGGGIILTPLLLILGYAPSTAIVLSLLLTLGSTVTGTFAHLRQNNFHLRDAVTIGFSGIIGSAAVTPVVFWMERHSGADTVISTLYIVLLLLFAIQFLKPAKKIIRETPVPHASFYKLVVIGGAAGILSSLMGVSGGFLLTPLLMGWMRFPLKQAIGTSIAAATLIVLGGVTSYFISGTQAPLGLGVVLIIGALLGSPLGASFLNLFSTHFVKKSLGSFYAAVATSVFLKTTHHEQLSLLLLALFTTGLISLFFYQKMIQRQTRDYP</sequence>
<evidence type="ECO:0000256" key="6">
    <source>
        <dbReference type="RuleBase" id="RU363041"/>
    </source>
</evidence>
<proteinExistence type="inferred from homology"/>
<feature type="transmembrane region" description="Helical" evidence="6">
    <location>
        <begin position="177"/>
        <end position="197"/>
    </location>
</feature>
<feature type="transmembrane region" description="Helical" evidence="6">
    <location>
        <begin position="31"/>
        <end position="51"/>
    </location>
</feature>
<feature type="transmembrane region" description="Helical" evidence="6">
    <location>
        <begin position="258"/>
        <end position="276"/>
    </location>
</feature>
<comment type="similarity">
    <text evidence="2 6">Belongs to the 4-toluene sulfonate uptake permease (TSUP) (TC 2.A.102) family.</text>
</comment>
<evidence type="ECO:0000256" key="4">
    <source>
        <dbReference type="ARBA" id="ARBA00022989"/>
    </source>
</evidence>
<keyword evidence="4 6" id="KW-1133">Transmembrane helix</keyword>
<name>A0ABT6R583_9BACL</name>
<feature type="transmembrane region" description="Helical" evidence="6">
    <location>
        <begin position="139"/>
        <end position="165"/>
    </location>
</feature>
<comment type="caution">
    <text evidence="7">The sequence shown here is derived from an EMBL/GenBank/DDBJ whole genome shotgun (WGS) entry which is preliminary data.</text>
</comment>